<evidence type="ECO:0000256" key="4">
    <source>
        <dbReference type="ARBA" id="ARBA00022692"/>
    </source>
</evidence>
<dbReference type="GO" id="GO:0051117">
    <property type="term" value="F:ATPase binding"/>
    <property type="evidence" value="ECO:0007669"/>
    <property type="project" value="TreeGrafter"/>
</dbReference>
<evidence type="ECO:0000256" key="1">
    <source>
        <dbReference type="ARBA" id="ARBA00004141"/>
    </source>
</evidence>
<dbReference type="PANTHER" id="PTHR11629">
    <property type="entry name" value="VACUOLAR PROTON ATPASES"/>
    <property type="match status" value="1"/>
</dbReference>
<keyword evidence="13" id="KW-1185">Reference proteome</keyword>
<name>C9RDT7_METVM</name>
<dbReference type="KEGG" id="mvu:Metvu_1613"/>
<keyword evidence="6 10" id="KW-0406">Ion transport</keyword>
<dbReference type="Gene3D" id="1.20.1460.20">
    <property type="match status" value="1"/>
</dbReference>
<dbReference type="GO" id="GO:0016471">
    <property type="term" value="C:vacuolar proton-transporting V-type ATPase complex"/>
    <property type="evidence" value="ECO:0007669"/>
    <property type="project" value="TreeGrafter"/>
</dbReference>
<evidence type="ECO:0000256" key="11">
    <source>
        <dbReference type="SAM" id="Coils"/>
    </source>
</evidence>
<evidence type="ECO:0000256" key="2">
    <source>
        <dbReference type="ARBA" id="ARBA00009904"/>
    </source>
</evidence>
<dbReference type="EMBL" id="CP001787">
    <property type="protein sequence ID" value="ACX73466.1"/>
    <property type="molecule type" value="Genomic_DNA"/>
</dbReference>
<feature type="transmembrane region" description="Helical" evidence="10">
    <location>
        <begin position="380"/>
        <end position="404"/>
    </location>
</feature>
<evidence type="ECO:0000256" key="10">
    <source>
        <dbReference type="RuleBase" id="RU361189"/>
    </source>
</evidence>
<dbReference type="PANTHER" id="PTHR11629:SF63">
    <property type="entry name" value="V-TYPE PROTON ATPASE SUBUNIT A"/>
    <property type="match status" value="1"/>
</dbReference>
<evidence type="ECO:0000256" key="8">
    <source>
        <dbReference type="ARBA" id="ARBA00059506"/>
    </source>
</evidence>
<evidence type="ECO:0000256" key="5">
    <source>
        <dbReference type="ARBA" id="ARBA00022989"/>
    </source>
</evidence>
<dbReference type="AlphaFoldDB" id="C9RDT7"/>
<dbReference type="InterPro" id="IPR002490">
    <property type="entry name" value="V-ATPase_116kDa_su"/>
</dbReference>
<dbReference type="RefSeq" id="WP_015733685.1">
    <property type="nucleotide sequence ID" value="NC_013407.1"/>
</dbReference>
<dbReference type="eggNOG" id="arCOG04138">
    <property type="taxonomic scope" value="Archaea"/>
</dbReference>
<dbReference type="Gene3D" id="3.30.70.2170">
    <property type="match status" value="1"/>
</dbReference>
<dbReference type="Gene3D" id="3.30.70.2750">
    <property type="match status" value="1"/>
</dbReference>
<keyword evidence="11" id="KW-0175">Coiled coil</keyword>
<dbReference type="GO" id="GO:0046961">
    <property type="term" value="F:proton-transporting ATPase activity, rotational mechanism"/>
    <property type="evidence" value="ECO:0007669"/>
    <property type="project" value="InterPro"/>
</dbReference>
<dbReference type="HOGENOM" id="CLU_025558_1_0_2"/>
<sequence length="688" mass="76216">MKKLKAVILDEKIDSVVRSLHEEGIVEICDLSEKLENVEWKTLLSPSPSADYVRNVTSLMIKAGRILDMFSSVNKKETSIKDLLNPKPVEKKKVSFKSYEEVINYVEDILSKVSSEVDEPAEKLAELDNKKSKLLQLKEQISYLNGLEFDLKYLGAGPYVFIGTGSVPKEKTAHLKDELEKVADGYVDVFFGSEFEKDKKIRVPLVFITLKEKLEDVLSELRKFEFEKYDISGVEGTPTEALSKIESELKSIDAERNSLIEKLKSLAEKWEKELLAVYELLSIEKARGDAYSQFGKTKRTYYLEAYVPARDAEKAKNIIENSAEGFAFVEISEPDEPEEKIPVLLDNPKPVKPFEMLTEMYALPKYNEVDPTLLLVPGFLLFYGIMLTDAVYGLFLTLIGLFIWKKIGKVNEGASKLGYILTLAGIATIIMGIITGGYLGDFTYEFFGFDITQTPFALVNPLGESFYINSKHALFSLGGISVTNGPMAILVFSIFIGLVHLLVGLCVGFKENISRGNVGDAFINQGIWILLILSIFIGIGLMFAGASSLVAGGIIGIFVLLAILASMYKGYKSGGIMESILGAMDITGFLGNVLSYARLLALCLATGGLAMAVNIMAKLVNESVPIVGIIIAILILIVGHMFNFVMNGLGAFIHSLRLHYVEFFSQFYEGGGRRFNPFKANREYTTTA</sequence>
<comment type="similarity">
    <text evidence="2 10">Belongs to the V-ATPase 116 kDa subunit family.</text>
</comment>
<dbReference type="NCBIfam" id="NF004428">
    <property type="entry name" value="PRK05771.2-1"/>
    <property type="match status" value="1"/>
</dbReference>
<dbReference type="Proteomes" id="UP000002063">
    <property type="component" value="Chromosome"/>
</dbReference>
<feature type="transmembrane region" description="Helical" evidence="10">
    <location>
        <begin position="487"/>
        <end position="509"/>
    </location>
</feature>
<accession>C9RDT7</accession>
<evidence type="ECO:0000256" key="3">
    <source>
        <dbReference type="ARBA" id="ARBA00022448"/>
    </source>
</evidence>
<dbReference type="GO" id="GO:0033179">
    <property type="term" value="C:proton-transporting V-type ATPase, V0 domain"/>
    <property type="evidence" value="ECO:0007669"/>
    <property type="project" value="InterPro"/>
</dbReference>
<comment type="subcellular location">
    <subcellularLocation>
        <location evidence="1">Membrane</location>
        <topology evidence="1">Multi-pass membrane protein</topology>
    </subcellularLocation>
</comment>
<evidence type="ECO:0000256" key="7">
    <source>
        <dbReference type="ARBA" id="ARBA00023136"/>
    </source>
</evidence>
<evidence type="ECO:0000256" key="6">
    <source>
        <dbReference type="ARBA" id="ARBA00023065"/>
    </source>
</evidence>
<keyword evidence="7 10" id="KW-0472">Membrane</keyword>
<keyword evidence="3 10" id="KW-0813">Transport</keyword>
<keyword evidence="4 10" id="KW-0812">Transmembrane</keyword>
<feature type="transmembrane region" description="Helical" evidence="10">
    <location>
        <begin position="623"/>
        <end position="645"/>
    </location>
</feature>
<dbReference type="Pfam" id="PF01496">
    <property type="entry name" value="V_ATPase_I"/>
    <property type="match status" value="2"/>
</dbReference>
<evidence type="ECO:0000313" key="12">
    <source>
        <dbReference type="EMBL" id="ACX73466.1"/>
    </source>
</evidence>
<keyword evidence="5 10" id="KW-1133">Transmembrane helix</keyword>
<gene>
    <name evidence="12" type="ordered locus">Metvu_1613</name>
</gene>
<feature type="transmembrane region" description="Helical" evidence="10">
    <location>
        <begin position="416"/>
        <end position="439"/>
    </location>
</feature>
<feature type="coiled-coil region" evidence="11">
    <location>
        <begin position="242"/>
        <end position="269"/>
    </location>
</feature>
<organism evidence="12 13">
    <name type="scientific">Methanocaldococcus vulcanius (strain ATCC 700851 / DSM 12094 / M7)</name>
    <name type="common">Methanococcus vulcanius</name>
    <dbReference type="NCBI Taxonomy" id="579137"/>
    <lineage>
        <taxon>Archaea</taxon>
        <taxon>Methanobacteriati</taxon>
        <taxon>Methanobacteriota</taxon>
        <taxon>Methanomada group</taxon>
        <taxon>Methanococci</taxon>
        <taxon>Methanococcales</taxon>
        <taxon>Methanocaldococcaceae</taxon>
        <taxon>Methanocaldococcus</taxon>
    </lineage>
</organism>
<comment type="function">
    <text evidence="8">Component of the A-type ATP synthase that produces ATP from ADP in the presence of a proton gradient across the membrane.</text>
</comment>
<evidence type="ECO:0000313" key="13">
    <source>
        <dbReference type="Proteomes" id="UP000002063"/>
    </source>
</evidence>
<feature type="transmembrane region" description="Helical" evidence="10">
    <location>
        <begin position="589"/>
        <end position="617"/>
    </location>
</feature>
<reference evidence="12" key="1">
    <citation type="submission" date="2009-10" db="EMBL/GenBank/DDBJ databases">
        <title>Complete sequence of chromosome of Methanocaldococcus vulcanius M7.</title>
        <authorList>
            <consortium name="US DOE Joint Genome Institute"/>
            <person name="Lucas S."/>
            <person name="Copeland A."/>
            <person name="Lapidus A."/>
            <person name="Glavina del Rio T."/>
            <person name="Dalin E."/>
            <person name="Tice H."/>
            <person name="Bruce D."/>
            <person name="Goodwin L."/>
            <person name="Pitluck S."/>
            <person name="Lcollab F.I."/>
            <person name="Brettin T."/>
            <person name="Detter J.C."/>
            <person name="Han C."/>
            <person name="Tapia R."/>
            <person name="Kuske C.R."/>
            <person name="Schmutz J."/>
            <person name="Larimer F."/>
            <person name="Land M."/>
            <person name="Hauser L."/>
            <person name="Kyrpides N."/>
            <person name="Ovchinikova G."/>
            <person name="Sieprawska-Lupa M."/>
            <person name="Whitman W.B."/>
            <person name="Woyke T."/>
        </authorList>
    </citation>
    <scope>NUCLEOTIDE SEQUENCE [LARGE SCALE GENOMIC DNA]</scope>
    <source>
        <strain evidence="12">M7</strain>
    </source>
</reference>
<dbReference type="GO" id="GO:0007035">
    <property type="term" value="P:vacuolar acidification"/>
    <property type="evidence" value="ECO:0007669"/>
    <property type="project" value="TreeGrafter"/>
</dbReference>
<protein>
    <recommendedName>
        <fullName evidence="9 10">A-type ATP synthase subunit I</fullName>
    </recommendedName>
</protein>
<evidence type="ECO:0000256" key="9">
    <source>
        <dbReference type="ARBA" id="ARBA00068671"/>
    </source>
</evidence>
<feature type="transmembrane region" description="Helical" evidence="10">
    <location>
        <begin position="521"/>
        <end position="543"/>
    </location>
</feature>
<dbReference type="STRING" id="579137.Metvu_1613"/>
<feature type="transmembrane region" description="Helical" evidence="10">
    <location>
        <begin position="549"/>
        <end position="568"/>
    </location>
</feature>
<proteinExistence type="inferred from homology"/>
<dbReference type="GeneID" id="8513970"/>